<comment type="subcellular location">
    <subcellularLocation>
        <location evidence="1">Cell membrane</location>
        <topology evidence="1">Multi-pass membrane protein</topology>
    </subcellularLocation>
</comment>
<keyword evidence="5 6" id="KW-0472">Membrane</keyword>
<feature type="transmembrane region" description="Helical" evidence="6">
    <location>
        <begin position="58"/>
        <end position="80"/>
    </location>
</feature>
<dbReference type="Pfam" id="PF04066">
    <property type="entry name" value="MrpF_PhaF"/>
    <property type="match status" value="1"/>
</dbReference>
<sequence length="84" mass="8579">MKNEYLIAAVALLAGLAPLVWVGVRARAIDGLVALELAGVMTTLVLICVAVGTQSSSATGVALITAVLSWVSGLLCARFVDRAP</sequence>
<evidence type="ECO:0000313" key="8">
    <source>
        <dbReference type="Proteomes" id="UP000670475"/>
    </source>
</evidence>
<dbReference type="InterPro" id="IPR007208">
    <property type="entry name" value="MrpF/PhaF-like"/>
</dbReference>
<keyword evidence="4 6" id="KW-1133">Transmembrane helix</keyword>
<protein>
    <submittedName>
        <fullName evidence="7">Uncharacterized protein</fullName>
    </submittedName>
</protein>
<evidence type="ECO:0000256" key="2">
    <source>
        <dbReference type="ARBA" id="ARBA00022475"/>
    </source>
</evidence>
<keyword evidence="3 6" id="KW-0812">Transmembrane</keyword>
<dbReference type="GO" id="GO:0015075">
    <property type="term" value="F:monoatomic ion transmembrane transporter activity"/>
    <property type="evidence" value="ECO:0007669"/>
    <property type="project" value="InterPro"/>
</dbReference>
<keyword evidence="8" id="KW-1185">Reference proteome</keyword>
<proteinExistence type="predicted"/>
<evidence type="ECO:0000313" key="7">
    <source>
        <dbReference type="EMBL" id="MBP0458762.1"/>
    </source>
</evidence>
<reference evidence="7" key="1">
    <citation type="submission" date="2021-03" db="EMBL/GenBank/DDBJ databases">
        <title>Whole genome sequence of Streptomyces bomunensis MMS17-BM035.</title>
        <authorList>
            <person name="Lee J.H."/>
        </authorList>
    </citation>
    <scope>NUCLEOTIDE SEQUENCE</scope>
    <source>
        <strain evidence="7">MMS17-BM035</strain>
    </source>
</reference>
<dbReference type="RefSeq" id="WP_209340511.1">
    <property type="nucleotide sequence ID" value="NZ_JAGIQL010000051.1"/>
</dbReference>
<feature type="transmembrane region" description="Helical" evidence="6">
    <location>
        <begin position="31"/>
        <end position="52"/>
    </location>
</feature>
<evidence type="ECO:0000256" key="4">
    <source>
        <dbReference type="ARBA" id="ARBA00022989"/>
    </source>
</evidence>
<dbReference type="Proteomes" id="UP000670475">
    <property type="component" value="Unassembled WGS sequence"/>
</dbReference>
<keyword evidence="2" id="KW-1003">Cell membrane</keyword>
<evidence type="ECO:0000256" key="5">
    <source>
        <dbReference type="ARBA" id="ARBA00023136"/>
    </source>
</evidence>
<organism evidence="7 8">
    <name type="scientific">Streptomyces montanisoli</name>
    <dbReference type="NCBI Taxonomy" id="2798581"/>
    <lineage>
        <taxon>Bacteria</taxon>
        <taxon>Bacillati</taxon>
        <taxon>Actinomycetota</taxon>
        <taxon>Actinomycetes</taxon>
        <taxon>Kitasatosporales</taxon>
        <taxon>Streptomycetaceae</taxon>
        <taxon>Streptomyces</taxon>
    </lineage>
</organism>
<evidence type="ECO:0000256" key="1">
    <source>
        <dbReference type="ARBA" id="ARBA00004651"/>
    </source>
</evidence>
<dbReference type="AlphaFoldDB" id="A0A940MCZ7"/>
<evidence type="ECO:0000256" key="3">
    <source>
        <dbReference type="ARBA" id="ARBA00022692"/>
    </source>
</evidence>
<accession>A0A940MCZ7</accession>
<feature type="transmembrane region" description="Helical" evidence="6">
    <location>
        <begin position="6"/>
        <end position="24"/>
    </location>
</feature>
<comment type="caution">
    <text evidence="7">The sequence shown here is derived from an EMBL/GenBank/DDBJ whole genome shotgun (WGS) entry which is preliminary data.</text>
</comment>
<evidence type="ECO:0000256" key="6">
    <source>
        <dbReference type="SAM" id="Phobius"/>
    </source>
</evidence>
<dbReference type="EMBL" id="JAGIQL010000051">
    <property type="protein sequence ID" value="MBP0458762.1"/>
    <property type="molecule type" value="Genomic_DNA"/>
</dbReference>
<gene>
    <name evidence="7" type="ORF">JFN87_14820</name>
</gene>
<name>A0A940MCZ7_9ACTN</name>
<dbReference type="GO" id="GO:0005886">
    <property type="term" value="C:plasma membrane"/>
    <property type="evidence" value="ECO:0007669"/>
    <property type="project" value="UniProtKB-SubCell"/>
</dbReference>